<dbReference type="Proteomes" id="UP000588277">
    <property type="component" value="Unassembled WGS sequence"/>
</dbReference>
<comment type="caution">
    <text evidence="1">The sequence shown here is derived from an EMBL/GenBank/DDBJ whole genome shotgun (WGS) entry which is preliminary data.</text>
</comment>
<gene>
    <name evidence="1" type="ORF">G1C96_0299</name>
</gene>
<organism evidence="1 2">
    <name type="scientific">Bifidobacterium moraviense</name>
    <dbReference type="NCBI Taxonomy" id="2675323"/>
    <lineage>
        <taxon>Bacteria</taxon>
        <taxon>Bacillati</taxon>
        <taxon>Actinomycetota</taxon>
        <taxon>Actinomycetes</taxon>
        <taxon>Bifidobacteriales</taxon>
        <taxon>Bifidobacteriaceae</taxon>
        <taxon>Bifidobacterium</taxon>
    </lineage>
</organism>
<evidence type="ECO:0000313" key="2">
    <source>
        <dbReference type="Proteomes" id="UP000588277"/>
    </source>
</evidence>
<keyword evidence="2" id="KW-1185">Reference proteome</keyword>
<accession>A0A7Y0HXR9</accession>
<dbReference type="EMBL" id="JAAIIH010000001">
    <property type="protein sequence ID" value="NMM99721.1"/>
    <property type="molecule type" value="Genomic_DNA"/>
</dbReference>
<evidence type="ECO:0000313" key="1">
    <source>
        <dbReference type="EMBL" id="NMM99721.1"/>
    </source>
</evidence>
<protein>
    <submittedName>
        <fullName evidence="1">Uncharacterized protein</fullName>
    </submittedName>
</protein>
<sequence length="103" mass="11723">MPWWVWLLCVVFMLAMIVAGLVIAARHGLRALHVIGDTGQRLAEPLGRMAEQRTEPTGPEDPSFAQPLRASVERYEIAHAAKLRRRAAVEDRHADAWRRWAED</sequence>
<reference evidence="1 2" key="1">
    <citation type="submission" date="2020-02" db="EMBL/GenBank/DDBJ databases">
        <title>Characterization of phylogenetic diversity of novel bifidobacterial species isolated in Czech ZOOs.</title>
        <authorList>
            <person name="Lugli G.A."/>
            <person name="Vera N.B."/>
            <person name="Ventura M."/>
        </authorList>
    </citation>
    <scope>NUCLEOTIDE SEQUENCE [LARGE SCALE GENOMIC DNA]</scope>
    <source>
        <strain evidence="1 2">DSM 109958</strain>
    </source>
</reference>
<proteinExistence type="predicted"/>
<name>A0A7Y0HXR9_9BIFI</name>
<dbReference type="RefSeq" id="WP_169274880.1">
    <property type="nucleotide sequence ID" value="NZ_JAAIIH010000001.1"/>
</dbReference>
<dbReference type="AlphaFoldDB" id="A0A7Y0HXR9"/>